<name>A0ABM1AAE2_APLCA</name>
<protein>
    <submittedName>
        <fullName evidence="4">Uncharacterized protein LOC106013263</fullName>
    </submittedName>
</protein>
<dbReference type="PROSITE" id="PS50835">
    <property type="entry name" value="IG_LIKE"/>
    <property type="match status" value="1"/>
</dbReference>
<keyword evidence="1" id="KW-0732">Signal</keyword>
<evidence type="ECO:0000259" key="2">
    <source>
        <dbReference type="PROSITE" id="PS50835"/>
    </source>
</evidence>
<dbReference type="InterPro" id="IPR013783">
    <property type="entry name" value="Ig-like_fold"/>
</dbReference>
<feature type="chain" id="PRO_5045901393" evidence="1">
    <location>
        <begin position="25"/>
        <end position="149"/>
    </location>
</feature>
<evidence type="ECO:0000313" key="4">
    <source>
        <dbReference type="RefSeq" id="XP_012943921.1"/>
    </source>
</evidence>
<dbReference type="RefSeq" id="XP_012943921.1">
    <property type="nucleotide sequence ID" value="XM_013088467.1"/>
</dbReference>
<dbReference type="InterPro" id="IPR003599">
    <property type="entry name" value="Ig_sub"/>
</dbReference>
<dbReference type="Gene3D" id="2.60.40.10">
    <property type="entry name" value="Immunoglobulins"/>
    <property type="match status" value="1"/>
</dbReference>
<dbReference type="InterPro" id="IPR007110">
    <property type="entry name" value="Ig-like_dom"/>
</dbReference>
<dbReference type="Proteomes" id="UP000694888">
    <property type="component" value="Unplaced"/>
</dbReference>
<dbReference type="SUPFAM" id="SSF48726">
    <property type="entry name" value="Immunoglobulin"/>
    <property type="match status" value="1"/>
</dbReference>
<sequence>METAGRCHSLILGLVLLLVSLACGASLLEWVERPQNKAIALGKDLVLSCQAKASAGAVAPENAVAVVDAIADEDVAVSKAVLSYTWLLEGGAVPARASVFSNHSLFLPSARTQDLGTYGCTVDLHVTFSNGSTTRVNDTLEALVIEASE</sequence>
<reference evidence="4" key="1">
    <citation type="submission" date="2025-08" db="UniProtKB">
        <authorList>
            <consortium name="RefSeq"/>
        </authorList>
    </citation>
    <scope>IDENTIFICATION</scope>
</reference>
<feature type="domain" description="Ig-like" evidence="2">
    <location>
        <begin position="42"/>
        <end position="137"/>
    </location>
</feature>
<accession>A0ABM1AAE2</accession>
<feature type="signal peptide" evidence="1">
    <location>
        <begin position="1"/>
        <end position="24"/>
    </location>
</feature>
<evidence type="ECO:0000313" key="3">
    <source>
        <dbReference type="Proteomes" id="UP000694888"/>
    </source>
</evidence>
<keyword evidence="3" id="KW-1185">Reference proteome</keyword>
<dbReference type="PROSITE" id="PS51257">
    <property type="entry name" value="PROKAR_LIPOPROTEIN"/>
    <property type="match status" value="1"/>
</dbReference>
<dbReference type="InterPro" id="IPR036179">
    <property type="entry name" value="Ig-like_dom_sf"/>
</dbReference>
<proteinExistence type="predicted"/>
<dbReference type="GeneID" id="106013263"/>
<evidence type="ECO:0000256" key="1">
    <source>
        <dbReference type="SAM" id="SignalP"/>
    </source>
</evidence>
<organism evidence="3 4">
    <name type="scientific">Aplysia californica</name>
    <name type="common">California sea hare</name>
    <dbReference type="NCBI Taxonomy" id="6500"/>
    <lineage>
        <taxon>Eukaryota</taxon>
        <taxon>Metazoa</taxon>
        <taxon>Spiralia</taxon>
        <taxon>Lophotrochozoa</taxon>
        <taxon>Mollusca</taxon>
        <taxon>Gastropoda</taxon>
        <taxon>Heterobranchia</taxon>
        <taxon>Euthyneura</taxon>
        <taxon>Tectipleura</taxon>
        <taxon>Aplysiida</taxon>
        <taxon>Aplysioidea</taxon>
        <taxon>Aplysiidae</taxon>
        <taxon>Aplysia</taxon>
    </lineage>
</organism>
<gene>
    <name evidence="4" type="primary">LOC106013263</name>
</gene>
<dbReference type="SMART" id="SM00409">
    <property type="entry name" value="IG"/>
    <property type="match status" value="1"/>
</dbReference>